<feature type="region of interest" description="Disordered" evidence="1">
    <location>
        <begin position="444"/>
        <end position="503"/>
    </location>
</feature>
<sequence length="689" mass="77115">MGYKWEQHRQECYELYVEQGKSLDEVVNYMREAHNFTPSRRAFQVQFSFWKFPAKYPRRWKDERLVEAVRILWERNLQQKEMLIELQKQGWDLTLNQLSSVRTHLGLKLRATAGGYDVLEGGADEVDAAAGGDDDDDGGGHEADQQQTDHHGAGSRGDESAESSALEARLRKEMRKRQLEMESEEPYAAKKRRRRTKEYAGMPADPPGPPRFPSETTLTEAREILSLDDDQYRLLREKFQAICEKERVMRKTEAGPEKWEAMKNQLVRESMHLRGVMWEQEGMERKNLAVDVIACDVTKRMRVAGMSMTMPVVRRVLNLNPALARWTAAALYKILVDDQYTRKQEEGSEHWEELKSRWLARSNHLQRVIAPTGVAEHDQRIQKAIDLLARDVVRRYQGDKKRNKVPKEPKPKKPEYKALYKALVPGASGPDASVDDETADFSFDSQPELQSTDGQHVSTTTQSANRRSQRVQAQQPAETPSRSDGYASARLLPPPESTTSQSVLPIDDAHSHLDVNLLLSDPSMYQQQQPPQQKPRQTRSYARSRPQAGSSSQAVPSHPAAAAADAAPRIGVYFRLHPSSTVVPPPGTSYIWITTISSRTIADVRAAATERFSVAGEDHHVVCTSIEGIIKDGKGGEMIPLPVGDDVELGAYLDHVQAARAAPTFNVQLHAGGGGGSMTGEGGGFSYSS</sequence>
<dbReference type="Proteomes" id="UP001239445">
    <property type="component" value="Unassembled WGS sequence"/>
</dbReference>
<dbReference type="Pfam" id="PF24465">
    <property type="entry name" value="Tri-helical"/>
    <property type="match status" value="2"/>
</dbReference>
<dbReference type="InterPro" id="IPR057940">
    <property type="entry name" value="Tri-helical_dom"/>
</dbReference>
<accession>A0AAJ0B6R5</accession>
<feature type="region of interest" description="Disordered" evidence="1">
    <location>
        <begin position="524"/>
        <end position="562"/>
    </location>
</feature>
<feature type="compositionally biased region" description="Low complexity" evidence="1">
    <location>
        <begin position="550"/>
        <end position="562"/>
    </location>
</feature>
<feature type="region of interest" description="Disordered" evidence="1">
    <location>
        <begin position="126"/>
        <end position="211"/>
    </location>
</feature>
<dbReference type="PANTHER" id="PTHR38788">
    <property type="entry name" value="CLR5 DOMAIN-CONTAINING PROTEIN"/>
    <property type="match status" value="1"/>
</dbReference>
<dbReference type="EMBL" id="MU839839">
    <property type="protein sequence ID" value="KAK1752567.1"/>
    <property type="molecule type" value="Genomic_DNA"/>
</dbReference>
<dbReference type="InterPro" id="IPR025676">
    <property type="entry name" value="Clr5_dom"/>
</dbReference>
<name>A0AAJ0B6R5_9PEZI</name>
<gene>
    <name evidence="5" type="ORF">QBC47DRAFT_327854</name>
</gene>
<dbReference type="PANTHER" id="PTHR38788:SF5">
    <property type="entry name" value="CLR5 DOMAIN-CONTAINING PROTEIN"/>
    <property type="match status" value="1"/>
</dbReference>
<dbReference type="Pfam" id="PF24962">
    <property type="entry name" value="DUF7767"/>
    <property type="match status" value="1"/>
</dbReference>
<proteinExistence type="predicted"/>
<feature type="domain" description="Clr5" evidence="2">
    <location>
        <begin position="2"/>
        <end position="53"/>
    </location>
</feature>
<dbReference type="AlphaFoldDB" id="A0AAJ0B6R5"/>
<keyword evidence="6" id="KW-1185">Reference proteome</keyword>
<reference evidence="5" key="1">
    <citation type="submission" date="2023-06" db="EMBL/GenBank/DDBJ databases">
        <title>Genome-scale phylogeny and comparative genomics of the fungal order Sordariales.</title>
        <authorList>
            <consortium name="Lawrence Berkeley National Laboratory"/>
            <person name="Hensen N."/>
            <person name="Bonometti L."/>
            <person name="Westerberg I."/>
            <person name="Brannstrom I.O."/>
            <person name="Guillou S."/>
            <person name="Cros-Aarteil S."/>
            <person name="Calhoun S."/>
            <person name="Haridas S."/>
            <person name="Kuo A."/>
            <person name="Mondo S."/>
            <person name="Pangilinan J."/>
            <person name="Riley R."/>
            <person name="Labutti K."/>
            <person name="Andreopoulos B."/>
            <person name="Lipzen A."/>
            <person name="Chen C."/>
            <person name="Yanf M."/>
            <person name="Daum C."/>
            <person name="Ng V."/>
            <person name="Clum A."/>
            <person name="Steindorff A."/>
            <person name="Ohm R."/>
            <person name="Martin F."/>
            <person name="Silar P."/>
            <person name="Natvig D."/>
            <person name="Lalanne C."/>
            <person name="Gautier V."/>
            <person name="Ament-Velasquez S.L."/>
            <person name="Kruys A."/>
            <person name="Hutchinson M.I."/>
            <person name="Powell A.J."/>
            <person name="Barry K."/>
            <person name="Miller A.N."/>
            <person name="Grigoriev I.V."/>
            <person name="Debuchy R."/>
            <person name="Gladieux P."/>
            <person name="Thoren M.H."/>
            <person name="Johannesson H."/>
        </authorList>
    </citation>
    <scope>NUCLEOTIDE SEQUENCE</scope>
    <source>
        <strain evidence="5">PSN4</strain>
    </source>
</reference>
<evidence type="ECO:0000313" key="5">
    <source>
        <dbReference type="EMBL" id="KAK1752567.1"/>
    </source>
</evidence>
<protein>
    <recommendedName>
        <fullName evidence="7">Clr5 domain-containing protein</fullName>
    </recommendedName>
</protein>
<evidence type="ECO:0008006" key="7">
    <source>
        <dbReference type="Google" id="ProtNLM"/>
    </source>
</evidence>
<feature type="compositionally biased region" description="Basic and acidic residues" evidence="1">
    <location>
        <begin position="138"/>
        <end position="159"/>
    </location>
</feature>
<feature type="region of interest" description="Disordered" evidence="1">
    <location>
        <begin position="398"/>
        <end position="417"/>
    </location>
</feature>
<feature type="compositionally biased region" description="Basic and acidic residues" evidence="1">
    <location>
        <begin position="168"/>
        <end position="180"/>
    </location>
</feature>
<evidence type="ECO:0000259" key="2">
    <source>
        <dbReference type="Pfam" id="PF14420"/>
    </source>
</evidence>
<organism evidence="5 6">
    <name type="scientific">Echria macrotheca</name>
    <dbReference type="NCBI Taxonomy" id="438768"/>
    <lineage>
        <taxon>Eukaryota</taxon>
        <taxon>Fungi</taxon>
        <taxon>Dikarya</taxon>
        <taxon>Ascomycota</taxon>
        <taxon>Pezizomycotina</taxon>
        <taxon>Sordariomycetes</taxon>
        <taxon>Sordariomycetidae</taxon>
        <taxon>Sordariales</taxon>
        <taxon>Schizotheciaceae</taxon>
        <taxon>Echria</taxon>
    </lineage>
</organism>
<feature type="domain" description="DUF7767" evidence="4">
    <location>
        <begin position="568"/>
        <end position="671"/>
    </location>
</feature>
<feature type="domain" description="Tri-helical" evidence="3">
    <location>
        <begin position="221"/>
        <end position="303"/>
    </location>
</feature>
<dbReference type="Pfam" id="PF14420">
    <property type="entry name" value="Clr5"/>
    <property type="match status" value="1"/>
</dbReference>
<dbReference type="InterPro" id="IPR056669">
    <property type="entry name" value="DUF7767"/>
</dbReference>
<evidence type="ECO:0000259" key="3">
    <source>
        <dbReference type="Pfam" id="PF24465"/>
    </source>
</evidence>
<feature type="compositionally biased region" description="Low complexity" evidence="1">
    <location>
        <begin position="526"/>
        <end position="535"/>
    </location>
</feature>
<evidence type="ECO:0000313" key="6">
    <source>
        <dbReference type="Proteomes" id="UP001239445"/>
    </source>
</evidence>
<comment type="caution">
    <text evidence="5">The sequence shown here is derived from an EMBL/GenBank/DDBJ whole genome shotgun (WGS) entry which is preliminary data.</text>
</comment>
<evidence type="ECO:0000256" key="1">
    <source>
        <dbReference type="SAM" id="MobiDB-lite"/>
    </source>
</evidence>
<feature type="compositionally biased region" description="Acidic residues" evidence="1">
    <location>
        <begin position="126"/>
        <end position="137"/>
    </location>
</feature>
<feature type="compositionally biased region" description="Polar residues" evidence="1">
    <location>
        <begin position="444"/>
        <end position="482"/>
    </location>
</feature>
<evidence type="ECO:0000259" key="4">
    <source>
        <dbReference type="Pfam" id="PF24962"/>
    </source>
</evidence>
<feature type="domain" description="Tri-helical" evidence="3">
    <location>
        <begin position="314"/>
        <end position="397"/>
    </location>
</feature>